<proteinExistence type="predicted"/>
<evidence type="ECO:0000313" key="3">
    <source>
        <dbReference type="Proteomes" id="UP001195769"/>
    </source>
</evidence>
<evidence type="ECO:0000256" key="1">
    <source>
        <dbReference type="SAM" id="MobiDB-lite"/>
    </source>
</evidence>
<keyword evidence="3" id="KW-1185">Reference proteome</keyword>
<dbReference type="GeneID" id="64671119"/>
<accession>A0AAD4E9H8</accession>
<dbReference type="EMBL" id="JABBWK010000018">
    <property type="protein sequence ID" value="KAG1902200.1"/>
    <property type="molecule type" value="Genomic_DNA"/>
</dbReference>
<dbReference type="AlphaFoldDB" id="A0AAD4E9H8"/>
<organism evidence="2 3">
    <name type="scientific">Suillus fuscotomentosus</name>
    <dbReference type="NCBI Taxonomy" id="1912939"/>
    <lineage>
        <taxon>Eukaryota</taxon>
        <taxon>Fungi</taxon>
        <taxon>Dikarya</taxon>
        <taxon>Basidiomycota</taxon>
        <taxon>Agaricomycotina</taxon>
        <taxon>Agaricomycetes</taxon>
        <taxon>Agaricomycetidae</taxon>
        <taxon>Boletales</taxon>
        <taxon>Suillineae</taxon>
        <taxon>Suillaceae</taxon>
        <taxon>Suillus</taxon>
    </lineage>
</organism>
<feature type="compositionally biased region" description="Low complexity" evidence="1">
    <location>
        <begin position="57"/>
        <end position="73"/>
    </location>
</feature>
<feature type="region of interest" description="Disordered" evidence="1">
    <location>
        <begin position="1"/>
        <end position="100"/>
    </location>
</feature>
<comment type="caution">
    <text evidence="2">The sequence shown here is derived from an EMBL/GenBank/DDBJ whole genome shotgun (WGS) entry which is preliminary data.</text>
</comment>
<dbReference type="Proteomes" id="UP001195769">
    <property type="component" value="Unassembled WGS sequence"/>
</dbReference>
<name>A0AAD4E9H8_9AGAM</name>
<sequence>MPPRRRALNTPQTPSPATVAPPINTPQTLSPVAAAPPTAPTLPAAPPAAPTHPAAPPTASTPTAAPHVAVTATLQNPRRNRRPATRLQGSTAHRAGPSRAVDDGEFIDLDVVDDVNEEEDGNLLTPVEAVRTVPSPLQTQAGTDSTRSNPLATGRRTKQVASEVHHFFTKDTTSGQRIWPIASNLALNWIQAAAAATSTRPGSLATAKPSNKPEPWQHYIYITPHKPRCILNVHNSMIRTFEL</sequence>
<feature type="compositionally biased region" description="Pro residues" evidence="1">
    <location>
        <begin position="37"/>
        <end position="56"/>
    </location>
</feature>
<protein>
    <submittedName>
        <fullName evidence="2">Uncharacterized protein</fullName>
    </submittedName>
</protein>
<reference evidence="2" key="1">
    <citation type="journal article" date="2020" name="New Phytol.">
        <title>Comparative genomics reveals dynamic genome evolution in host specialist ectomycorrhizal fungi.</title>
        <authorList>
            <person name="Lofgren L.A."/>
            <person name="Nguyen N.H."/>
            <person name="Vilgalys R."/>
            <person name="Ruytinx J."/>
            <person name="Liao H.L."/>
            <person name="Branco S."/>
            <person name="Kuo A."/>
            <person name="LaButti K."/>
            <person name="Lipzen A."/>
            <person name="Andreopoulos W."/>
            <person name="Pangilinan J."/>
            <person name="Riley R."/>
            <person name="Hundley H."/>
            <person name="Na H."/>
            <person name="Barry K."/>
            <person name="Grigoriev I.V."/>
            <person name="Stajich J.E."/>
            <person name="Kennedy P.G."/>
        </authorList>
    </citation>
    <scope>NUCLEOTIDE SEQUENCE</scope>
    <source>
        <strain evidence="2">FC203</strain>
    </source>
</reference>
<evidence type="ECO:0000313" key="2">
    <source>
        <dbReference type="EMBL" id="KAG1902200.1"/>
    </source>
</evidence>
<gene>
    <name evidence="2" type="ORF">F5891DRAFT_978909</name>
</gene>
<dbReference type="RefSeq" id="XP_041227775.1">
    <property type="nucleotide sequence ID" value="XM_041376821.1"/>
</dbReference>